<proteinExistence type="predicted"/>
<dbReference type="InterPro" id="IPR006311">
    <property type="entry name" value="TAT_signal"/>
</dbReference>
<evidence type="ECO:0000313" key="3">
    <source>
        <dbReference type="Proteomes" id="UP001597510"/>
    </source>
</evidence>
<dbReference type="SUPFAM" id="SSF50692">
    <property type="entry name" value="ADC-like"/>
    <property type="match status" value="1"/>
</dbReference>
<name>A0ABW5J5L0_9BACT</name>
<dbReference type="SUPFAM" id="SSF54862">
    <property type="entry name" value="4Fe-4S ferredoxins"/>
    <property type="match status" value="1"/>
</dbReference>
<dbReference type="PANTHER" id="PTHR42783:SF3">
    <property type="entry name" value="GLUTAMATE SYNTHASE [NADPH] SMALL CHAIN-RELATED"/>
    <property type="match status" value="1"/>
</dbReference>
<dbReference type="CDD" id="cd02784">
    <property type="entry name" value="MopB_CT_PHLH"/>
    <property type="match status" value="1"/>
</dbReference>
<accession>A0ABW5J5L0</accession>
<feature type="domain" description="4Fe-4S ferredoxin-type" evidence="1">
    <location>
        <begin position="849"/>
        <end position="878"/>
    </location>
</feature>
<dbReference type="InterPro" id="IPR017896">
    <property type="entry name" value="4Fe4S_Fe-S-bd"/>
</dbReference>
<organism evidence="2 3">
    <name type="scientific">Emticicia soli</name>
    <dbReference type="NCBI Taxonomy" id="2027878"/>
    <lineage>
        <taxon>Bacteria</taxon>
        <taxon>Pseudomonadati</taxon>
        <taxon>Bacteroidota</taxon>
        <taxon>Cytophagia</taxon>
        <taxon>Cytophagales</taxon>
        <taxon>Leadbetterellaceae</taxon>
        <taxon>Emticicia</taxon>
    </lineage>
</organism>
<dbReference type="Pfam" id="PF13247">
    <property type="entry name" value="Fer4_11"/>
    <property type="match status" value="1"/>
</dbReference>
<dbReference type="Gene3D" id="3.40.228.10">
    <property type="entry name" value="Dimethylsulfoxide Reductase, domain 2"/>
    <property type="match status" value="1"/>
</dbReference>
<dbReference type="SUPFAM" id="SSF53706">
    <property type="entry name" value="Formate dehydrogenase/DMSO reductase, domains 1-3"/>
    <property type="match status" value="1"/>
</dbReference>
<dbReference type="Proteomes" id="UP001597510">
    <property type="component" value="Unassembled WGS sequence"/>
</dbReference>
<feature type="domain" description="4Fe-4S ferredoxin-type" evidence="1">
    <location>
        <begin position="817"/>
        <end position="848"/>
    </location>
</feature>
<dbReference type="InterPro" id="IPR030948">
    <property type="entry name" value="TAT_var_transloc_signal_dom"/>
</dbReference>
<keyword evidence="3" id="KW-1185">Reference proteome</keyword>
<protein>
    <submittedName>
        <fullName evidence="2">TAT-variant-translocated molybdopterin oxidoreductase</fullName>
    </submittedName>
</protein>
<dbReference type="PROSITE" id="PS51379">
    <property type="entry name" value="4FE4S_FER_2"/>
    <property type="match status" value="3"/>
</dbReference>
<dbReference type="Gene3D" id="2.40.40.20">
    <property type="match status" value="1"/>
</dbReference>
<dbReference type="NCBIfam" id="TIGR04519">
    <property type="entry name" value="MoCo_extend_TAT"/>
    <property type="match status" value="1"/>
</dbReference>
<dbReference type="PROSITE" id="PS51318">
    <property type="entry name" value="TAT"/>
    <property type="match status" value="1"/>
</dbReference>
<dbReference type="PANTHER" id="PTHR42783">
    <property type="entry name" value="GLUTAMATE SYNTHASE [NADPH] SMALL CHAIN"/>
    <property type="match status" value="1"/>
</dbReference>
<dbReference type="Gene3D" id="3.30.2070.10">
    <property type="entry name" value="Formate dehydrogenase/DMSO reductase"/>
    <property type="match status" value="1"/>
</dbReference>
<comment type="caution">
    <text evidence="2">The sequence shown here is derived from an EMBL/GenBank/DDBJ whole genome shotgun (WGS) entry which is preliminary data.</text>
</comment>
<dbReference type="EMBL" id="JBHULC010000008">
    <property type="protein sequence ID" value="MFD2520950.1"/>
    <property type="molecule type" value="Genomic_DNA"/>
</dbReference>
<feature type="domain" description="4Fe-4S ferredoxin-type" evidence="1">
    <location>
        <begin position="744"/>
        <end position="774"/>
    </location>
</feature>
<gene>
    <name evidence="2" type="ORF">ACFSR2_08655</name>
</gene>
<dbReference type="Gene3D" id="3.40.50.740">
    <property type="match status" value="1"/>
</dbReference>
<sequence>MENTNKRYWKGVEELKNDIEFVKNADREFNLDEIDTVEPTHRRDFLKVLGFGLAAVSLAACDAPVRKAIPYLNKPEDVEPGIPNWYASTYAEGGDYSSILVKTREGRPIKIEGNKMSSLTKGGVGARVHASVLSLYDNEKLKGPKKGNSDISWEDLDKEVVAGLAKGGNIRIVSNTILSPTFKKVIADFTTKYPSAKHVTYDANSASGLIQANSESFGQAVVPSYDFGKAKVMVGINADFLGTWIAPDVYAVQWAETRRLSSAKEGGKREMSRHYQFETGMTITGASSDYRSMIKPSQEGAVAIALYNKVAAILGGSPISGAAVNVPNLDNCAKELAAAKGAALVVAGSNNPAVQVVVNALNSLLGSYGTTIDLGNPVYFRQGNDTEMNAFINEVKGGQVSSVIFLSNPVYDHIRGAELGEALAKVATSVSFAAGADETASKCKYIAPAPHYLESWGDAEPKKGFYSLMQPTISLIYNTRQAESSLLTWAGAPSDYQAYLKSNWTKNILSGGKSWVQALHDGVYEPGASATASSGASFGGNLAGAATAIAGIKGSGIELSAFETIAIGTGNQANNPWLQEMPDPISKVTWENTIAISQTTAKEVGIDQGDWAKLTVGGKTIELPVLIQPGQAHNTVSVAIGYGRTAAGKAGNVGANVFPLVSNGQYWAGDVKLEKTKSGYTLAQTQTHNTVMGRQAVIQESVLSEYVKNVKAGRFEPQLQTSEGFKKPGQITLWNGHEKKNHSWGMVIDLNLCHGCGSCIVSCQAENNVAVVGKAEVARAREMHWIRLDRYYSSDAPHEEGYSPSGFRAMEIAAENPDVVFQPMMCQHCSNAPCETVCPVLATTHSSEGLNQMTYNRCIGTRYCANNCPYKVRRFNWFKYFENDSFDYHMNNDLGRMVLNPDVTVRSRGVIEKCSMCVQRIQSGKLVAKKEKRRPVDGEIQTACSQSCPTNAIVFGDMLDPESQISKILAVEKEGRAFNVLEEINVQPQMTYLTKIRNKEGVAKTEAKAAEHAHGEHS</sequence>
<dbReference type="CDD" id="cd10551">
    <property type="entry name" value="PsrB"/>
    <property type="match status" value="1"/>
</dbReference>
<dbReference type="InterPro" id="IPR009010">
    <property type="entry name" value="Asp_de-COase-like_dom_sf"/>
</dbReference>
<reference evidence="3" key="1">
    <citation type="journal article" date="2019" name="Int. J. Syst. Evol. Microbiol.">
        <title>The Global Catalogue of Microorganisms (GCM) 10K type strain sequencing project: providing services to taxonomists for standard genome sequencing and annotation.</title>
        <authorList>
            <consortium name="The Broad Institute Genomics Platform"/>
            <consortium name="The Broad Institute Genome Sequencing Center for Infectious Disease"/>
            <person name="Wu L."/>
            <person name="Ma J."/>
        </authorList>
    </citation>
    <scope>NUCLEOTIDE SEQUENCE [LARGE SCALE GENOMIC DNA]</scope>
    <source>
        <strain evidence="3">KCTC 52344</strain>
    </source>
</reference>
<dbReference type="Gene3D" id="3.30.70.20">
    <property type="match status" value="2"/>
</dbReference>
<dbReference type="RefSeq" id="WP_340235048.1">
    <property type="nucleotide sequence ID" value="NZ_JBBEWC010000003.1"/>
</dbReference>
<evidence type="ECO:0000259" key="1">
    <source>
        <dbReference type="PROSITE" id="PS51379"/>
    </source>
</evidence>
<evidence type="ECO:0000313" key="2">
    <source>
        <dbReference type="EMBL" id="MFD2520950.1"/>
    </source>
</evidence>